<dbReference type="InterPro" id="IPR001633">
    <property type="entry name" value="EAL_dom"/>
</dbReference>
<feature type="domain" description="EAL" evidence="3">
    <location>
        <begin position="198"/>
        <end position="451"/>
    </location>
</feature>
<dbReference type="CDD" id="cd01948">
    <property type="entry name" value="EAL"/>
    <property type="match status" value="1"/>
</dbReference>
<feature type="compositionally biased region" description="Low complexity" evidence="1">
    <location>
        <begin position="465"/>
        <end position="485"/>
    </location>
</feature>
<accession>A0AAE6CAW7</accession>
<dbReference type="PANTHER" id="PTHR33121">
    <property type="entry name" value="CYCLIC DI-GMP PHOSPHODIESTERASE PDEF"/>
    <property type="match status" value="1"/>
</dbReference>
<sequence>MIRISTIFIAICMVLVAASLGLVLYSVAGINGTESAIVALTALTFLILYNAVSMRLRDRSDVGGQIADLSRGTADLARQVAEFGRRLAAIEGRIASSNSTNSDRVQSVVGEINELGGLVRQLAATVSTHEDLLAGHAPAPAPAPVASPAVDVPIDLIAPFDERPAAPPPLPAAPPRPTPPVVPPPTGSAVHAVNGRNQTQMLATLRSAIDENRIDIFLQPMVTLPQRKVRFYEAVTRVRDERDQLIAAEEFISLAEASGLIGRIDNMVLLRCVQVLRRLMVRNKDVGVFCNVAASTLGNSTTFAQCLDFLEANRALAASLVLEFKQSTFRALGPAETENLAALAQRGFRFSIDHVTDLRIEPRELADRGVRFIKVPASLLLDPKQASTSDIHPSDLSDLLGRFGIDLIAERIEGERAVVDLLDYDVRFGQGFLFAPPRPLRPEGASATGGASPNPAQEIQGSNGPGTSSPGTTSGTTAGATSAAPPASPSQRITGNAALARRI</sequence>
<keyword evidence="2" id="KW-0472">Membrane</keyword>
<dbReference type="InterPro" id="IPR050706">
    <property type="entry name" value="Cyclic-di-GMP_PDE-like"/>
</dbReference>
<name>A0AAE6CAW7_9BRAD</name>
<dbReference type="KEGG" id="bgz:XH91_30100"/>
<dbReference type="Gene3D" id="3.20.20.450">
    <property type="entry name" value="EAL domain"/>
    <property type="match status" value="1"/>
</dbReference>
<evidence type="ECO:0000313" key="7">
    <source>
        <dbReference type="Proteomes" id="UP000290401"/>
    </source>
</evidence>
<feature type="compositionally biased region" description="Polar residues" evidence="1">
    <location>
        <begin position="449"/>
        <end position="462"/>
    </location>
</feature>
<keyword evidence="2" id="KW-1133">Transmembrane helix</keyword>
<dbReference type="GO" id="GO:0071111">
    <property type="term" value="F:cyclic-guanylate-specific phosphodiesterase activity"/>
    <property type="evidence" value="ECO:0007669"/>
    <property type="project" value="InterPro"/>
</dbReference>
<feature type="transmembrane region" description="Helical" evidence="2">
    <location>
        <begin position="7"/>
        <end position="30"/>
    </location>
</feature>
<dbReference type="RefSeq" id="WP_128953950.1">
    <property type="nucleotide sequence ID" value="NZ_CP030053.1"/>
</dbReference>
<dbReference type="Proteomes" id="UP000288972">
    <property type="component" value="Chromosome"/>
</dbReference>
<feature type="transmembrane region" description="Helical" evidence="2">
    <location>
        <begin position="36"/>
        <end position="52"/>
    </location>
</feature>
<reference evidence="4 6" key="1">
    <citation type="submission" date="2018-06" db="EMBL/GenBank/DDBJ databases">
        <title>Comparative genomics of rhizobia nodulating Arachis hypogaea in China.</title>
        <authorList>
            <person name="Li Y."/>
        </authorList>
    </citation>
    <scope>NUCLEOTIDE SEQUENCE [LARGE SCALE GENOMIC DNA]</scope>
    <source>
        <strain evidence="4 6">CCBAU 51670</strain>
    </source>
</reference>
<organism evidence="4 6">
    <name type="scientific">Bradyrhizobium guangzhouense</name>
    <dbReference type="NCBI Taxonomy" id="1325095"/>
    <lineage>
        <taxon>Bacteria</taxon>
        <taxon>Pseudomonadati</taxon>
        <taxon>Pseudomonadota</taxon>
        <taxon>Alphaproteobacteria</taxon>
        <taxon>Hyphomicrobiales</taxon>
        <taxon>Nitrobacteraceae</taxon>
        <taxon>Bradyrhizobium</taxon>
    </lineage>
</organism>
<dbReference type="EMBL" id="CP030053">
    <property type="protein sequence ID" value="QAU49194.1"/>
    <property type="molecule type" value="Genomic_DNA"/>
</dbReference>
<dbReference type="EMBL" id="RDQZ01000004">
    <property type="protein sequence ID" value="RXH15891.1"/>
    <property type="molecule type" value="Genomic_DNA"/>
</dbReference>
<reference evidence="5 7" key="2">
    <citation type="submission" date="2018-10" db="EMBL/GenBank/DDBJ databases">
        <title>Bradyrhizobium sp. nov., effective nodules isolated from peanut in China.</title>
        <authorList>
            <person name="Li Y."/>
        </authorList>
    </citation>
    <scope>NUCLEOTIDE SEQUENCE [LARGE SCALE GENOMIC DNA]</scope>
    <source>
        <strain evidence="5 7">CCBAU 53426</strain>
    </source>
</reference>
<dbReference type="PROSITE" id="PS50883">
    <property type="entry name" value="EAL"/>
    <property type="match status" value="1"/>
</dbReference>
<gene>
    <name evidence="5" type="ORF">EAS56_07670</name>
    <name evidence="4" type="ORF">XH91_30100</name>
</gene>
<evidence type="ECO:0000313" key="4">
    <source>
        <dbReference type="EMBL" id="QAU49194.1"/>
    </source>
</evidence>
<dbReference type="SMART" id="SM00052">
    <property type="entry name" value="EAL"/>
    <property type="match status" value="1"/>
</dbReference>
<dbReference type="SUPFAM" id="SSF141868">
    <property type="entry name" value="EAL domain-like"/>
    <property type="match status" value="1"/>
</dbReference>
<dbReference type="AlphaFoldDB" id="A0AAE6CAW7"/>
<protein>
    <submittedName>
        <fullName evidence="4">EAL domain-containing protein</fullName>
    </submittedName>
</protein>
<evidence type="ECO:0000259" key="3">
    <source>
        <dbReference type="PROSITE" id="PS50883"/>
    </source>
</evidence>
<dbReference type="InterPro" id="IPR035919">
    <property type="entry name" value="EAL_sf"/>
</dbReference>
<keyword evidence="7" id="KW-1185">Reference proteome</keyword>
<feature type="region of interest" description="Disordered" evidence="1">
    <location>
        <begin position="435"/>
        <end position="503"/>
    </location>
</feature>
<proteinExistence type="predicted"/>
<evidence type="ECO:0000313" key="6">
    <source>
        <dbReference type="Proteomes" id="UP000288972"/>
    </source>
</evidence>
<dbReference type="Proteomes" id="UP000290401">
    <property type="component" value="Unassembled WGS sequence"/>
</dbReference>
<dbReference type="PANTHER" id="PTHR33121:SF79">
    <property type="entry name" value="CYCLIC DI-GMP PHOSPHODIESTERASE PDED-RELATED"/>
    <property type="match status" value="1"/>
</dbReference>
<evidence type="ECO:0000256" key="2">
    <source>
        <dbReference type="SAM" id="Phobius"/>
    </source>
</evidence>
<evidence type="ECO:0000313" key="5">
    <source>
        <dbReference type="EMBL" id="RXH15891.1"/>
    </source>
</evidence>
<keyword evidence="2" id="KW-0812">Transmembrane</keyword>
<dbReference type="Pfam" id="PF00563">
    <property type="entry name" value="EAL"/>
    <property type="match status" value="1"/>
</dbReference>
<evidence type="ECO:0000256" key="1">
    <source>
        <dbReference type="SAM" id="MobiDB-lite"/>
    </source>
</evidence>